<feature type="transmembrane region" description="Helical" evidence="9">
    <location>
        <begin position="84"/>
        <end position="106"/>
    </location>
</feature>
<protein>
    <submittedName>
        <fullName evidence="11">Tripartite ATP-independent periplasmic transporter, DctQ component</fullName>
    </submittedName>
</protein>
<evidence type="ECO:0000256" key="9">
    <source>
        <dbReference type="SAM" id="Phobius"/>
    </source>
</evidence>
<proteinExistence type="inferred from homology"/>
<dbReference type="KEGG" id="amt:Amet_0559"/>
<accession>A6TKR8</accession>
<dbReference type="GO" id="GO:0005886">
    <property type="term" value="C:plasma membrane"/>
    <property type="evidence" value="ECO:0007669"/>
    <property type="project" value="UniProtKB-SubCell"/>
</dbReference>
<organism evidence="11 12">
    <name type="scientific">Alkaliphilus metalliredigens (strain QYMF)</name>
    <dbReference type="NCBI Taxonomy" id="293826"/>
    <lineage>
        <taxon>Bacteria</taxon>
        <taxon>Bacillati</taxon>
        <taxon>Bacillota</taxon>
        <taxon>Clostridia</taxon>
        <taxon>Peptostreptococcales</taxon>
        <taxon>Natronincolaceae</taxon>
        <taxon>Alkaliphilus</taxon>
    </lineage>
</organism>
<dbReference type="PANTHER" id="PTHR35011:SF4">
    <property type="entry name" value="SLL1102 PROTEIN"/>
    <property type="match status" value="1"/>
</dbReference>
<keyword evidence="7 9" id="KW-0472">Membrane</keyword>
<evidence type="ECO:0000259" key="10">
    <source>
        <dbReference type="Pfam" id="PF04290"/>
    </source>
</evidence>
<evidence type="ECO:0000256" key="5">
    <source>
        <dbReference type="ARBA" id="ARBA00022692"/>
    </source>
</evidence>
<evidence type="ECO:0000313" key="11">
    <source>
        <dbReference type="EMBL" id="ABR46786.1"/>
    </source>
</evidence>
<evidence type="ECO:0000256" key="6">
    <source>
        <dbReference type="ARBA" id="ARBA00022989"/>
    </source>
</evidence>
<gene>
    <name evidence="11" type="ordered locus">Amet_0559</name>
</gene>
<dbReference type="InterPro" id="IPR055348">
    <property type="entry name" value="DctQ"/>
</dbReference>
<comment type="subcellular location">
    <subcellularLocation>
        <location evidence="1">Cell inner membrane</location>
        <topology evidence="1">Multi-pass membrane protein</topology>
    </subcellularLocation>
</comment>
<evidence type="ECO:0000256" key="8">
    <source>
        <dbReference type="ARBA" id="ARBA00038436"/>
    </source>
</evidence>
<evidence type="ECO:0000256" key="4">
    <source>
        <dbReference type="ARBA" id="ARBA00022519"/>
    </source>
</evidence>
<dbReference type="HOGENOM" id="CLU_086356_9_4_9"/>
<feature type="transmembrane region" description="Helical" evidence="9">
    <location>
        <begin position="46"/>
        <end position="63"/>
    </location>
</feature>
<keyword evidence="2" id="KW-0813">Transport</keyword>
<dbReference type="InterPro" id="IPR007387">
    <property type="entry name" value="TRAP_DctQ"/>
</dbReference>
<keyword evidence="12" id="KW-1185">Reference proteome</keyword>
<dbReference type="AlphaFoldDB" id="A6TKR8"/>
<dbReference type="Proteomes" id="UP000001572">
    <property type="component" value="Chromosome"/>
</dbReference>
<feature type="domain" description="Tripartite ATP-independent periplasmic transporters DctQ component" evidence="10">
    <location>
        <begin position="23"/>
        <end position="150"/>
    </location>
</feature>
<evidence type="ECO:0000313" key="12">
    <source>
        <dbReference type="Proteomes" id="UP000001572"/>
    </source>
</evidence>
<feature type="transmembrane region" description="Helical" evidence="9">
    <location>
        <begin position="118"/>
        <end position="138"/>
    </location>
</feature>
<dbReference type="STRING" id="293826.Amet_0559"/>
<sequence>MSMRRIINNLEEIISSFFVSITVSLVILNVILRYVFNMGIYWSEEAATISFVWSVFIGAGACYKKKMHIGIDLLTQLASVKVQGIIHLLVNLALVGINGYITYLSIVFVRASVGKPTAVLGISSAYMSAAVLAGFAIMTFHSIRFFIAGVKVLITGEVNKEVEEANIISK</sequence>
<evidence type="ECO:0000256" key="3">
    <source>
        <dbReference type="ARBA" id="ARBA00022475"/>
    </source>
</evidence>
<reference evidence="12" key="1">
    <citation type="journal article" date="2016" name="Genome Announc.">
        <title>Complete genome sequence of Alkaliphilus metalliredigens strain QYMF, an alkaliphilic and metal-reducing bacterium isolated from borax-contaminated leachate ponds.</title>
        <authorList>
            <person name="Hwang C."/>
            <person name="Copeland A."/>
            <person name="Lucas S."/>
            <person name="Lapidus A."/>
            <person name="Barry K."/>
            <person name="Detter J.C."/>
            <person name="Glavina Del Rio T."/>
            <person name="Hammon N."/>
            <person name="Israni S."/>
            <person name="Dalin E."/>
            <person name="Tice H."/>
            <person name="Pitluck S."/>
            <person name="Chertkov O."/>
            <person name="Brettin T."/>
            <person name="Bruce D."/>
            <person name="Han C."/>
            <person name="Schmutz J."/>
            <person name="Larimer F."/>
            <person name="Land M.L."/>
            <person name="Hauser L."/>
            <person name="Kyrpides N."/>
            <person name="Mikhailova N."/>
            <person name="Ye Q."/>
            <person name="Zhou J."/>
            <person name="Richardson P."/>
            <person name="Fields M.W."/>
        </authorList>
    </citation>
    <scope>NUCLEOTIDE SEQUENCE [LARGE SCALE GENOMIC DNA]</scope>
    <source>
        <strain evidence="12">QYMF</strain>
    </source>
</reference>
<evidence type="ECO:0000256" key="7">
    <source>
        <dbReference type="ARBA" id="ARBA00023136"/>
    </source>
</evidence>
<keyword evidence="4" id="KW-0997">Cell inner membrane</keyword>
<keyword evidence="5 9" id="KW-0812">Transmembrane</keyword>
<dbReference type="Pfam" id="PF04290">
    <property type="entry name" value="DctQ"/>
    <property type="match status" value="1"/>
</dbReference>
<evidence type="ECO:0000256" key="2">
    <source>
        <dbReference type="ARBA" id="ARBA00022448"/>
    </source>
</evidence>
<keyword evidence="3" id="KW-1003">Cell membrane</keyword>
<dbReference type="PANTHER" id="PTHR35011">
    <property type="entry name" value="2,3-DIKETO-L-GULONATE TRAP TRANSPORTER SMALL PERMEASE PROTEIN YIAM"/>
    <property type="match status" value="1"/>
</dbReference>
<name>A6TKR8_ALKMQ</name>
<keyword evidence="6 9" id="KW-1133">Transmembrane helix</keyword>
<dbReference type="eggNOG" id="COG3090">
    <property type="taxonomic scope" value="Bacteria"/>
</dbReference>
<evidence type="ECO:0000256" key="1">
    <source>
        <dbReference type="ARBA" id="ARBA00004429"/>
    </source>
</evidence>
<dbReference type="EMBL" id="CP000724">
    <property type="protein sequence ID" value="ABR46786.1"/>
    <property type="molecule type" value="Genomic_DNA"/>
</dbReference>
<feature type="transmembrane region" description="Helical" evidence="9">
    <location>
        <begin position="12"/>
        <end position="34"/>
    </location>
</feature>
<comment type="similarity">
    <text evidence="8">Belongs to the TRAP transporter small permease family.</text>
</comment>